<reference evidence="2" key="1">
    <citation type="journal article" date="2022" name="Mol. Ecol. Resour.">
        <title>The genomes of chicory, endive, great burdock and yacon provide insights into Asteraceae palaeo-polyploidization history and plant inulin production.</title>
        <authorList>
            <person name="Fan W."/>
            <person name="Wang S."/>
            <person name="Wang H."/>
            <person name="Wang A."/>
            <person name="Jiang F."/>
            <person name="Liu H."/>
            <person name="Zhao H."/>
            <person name="Xu D."/>
            <person name="Zhang Y."/>
        </authorList>
    </citation>
    <scope>NUCLEOTIDE SEQUENCE [LARGE SCALE GENOMIC DNA]</scope>
    <source>
        <strain evidence="2">cv. Punajuju</strain>
    </source>
</reference>
<dbReference type="EMBL" id="CM042017">
    <property type="protein sequence ID" value="KAI3690953.1"/>
    <property type="molecule type" value="Genomic_DNA"/>
</dbReference>
<name>A0ACB8Z060_CICIN</name>
<keyword evidence="2" id="KW-1185">Reference proteome</keyword>
<dbReference type="Proteomes" id="UP001055811">
    <property type="component" value="Linkage Group LG09"/>
</dbReference>
<gene>
    <name evidence="1" type="ORF">L2E82_49166</name>
</gene>
<protein>
    <submittedName>
        <fullName evidence="1">Uncharacterized protein</fullName>
    </submittedName>
</protein>
<evidence type="ECO:0000313" key="2">
    <source>
        <dbReference type="Proteomes" id="UP001055811"/>
    </source>
</evidence>
<reference evidence="1 2" key="2">
    <citation type="journal article" date="2022" name="Mol. Ecol. Resour.">
        <title>The genomes of chicory, endive, great burdock and yacon provide insights into Asteraceae paleo-polyploidization history and plant inulin production.</title>
        <authorList>
            <person name="Fan W."/>
            <person name="Wang S."/>
            <person name="Wang H."/>
            <person name="Wang A."/>
            <person name="Jiang F."/>
            <person name="Liu H."/>
            <person name="Zhao H."/>
            <person name="Xu D."/>
            <person name="Zhang Y."/>
        </authorList>
    </citation>
    <scope>NUCLEOTIDE SEQUENCE [LARGE SCALE GENOMIC DNA]</scope>
    <source>
        <strain evidence="2">cv. Punajuju</strain>
        <tissue evidence="1">Leaves</tissue>
    </source>
</reference>
<evidence type="ECO:0000313" key="1">
    <source>
        <dbReference type="EMBL" id="KAI3690953.1"/>
    </source>
</evidence>
<proteinExistence type="predicted"/>
<sequence length="92" mass="10661">MNPQPQQQNQIIVPIPQAPPRQLRNLPPPNLPSPELIEDVAVKILNDRRELTLNRRLLRDILLLLAMKTDAFLEKKPHIILRIIMSTPHMKP</sequence>
<accession>A0ACB8Z060</accession>
<comment type="caution">
    <text evidence="1">The sequence shown here is derived from an EMBL/GenBank/DDBJ whole genome shotgun (WGS) entry which is preliminary data.</text>
</comment>
<organism evidence="1 2">
    <name type="scientific">Cichorium intybus</name>
    <name type="common">Chicory</name>
    <dbReference type="NCBI Taxonomy" id="13427"/>
    <lineage>
        <taxon>Eukaryota</taxon>
        <taxon>Viridiplantae</taxon>
        <taxon>Streptophyta</taxon>
        <taxon>Embryophyta</taxon>
        <taxon>Tracheophyta</taxon>
        <taxon>Spermatophyta</taxon>
        <taxon>Magnoliopsida</taxon>
        <taxon>eudicotyledons</taxon>
        <taxon>Gunneridae</taxon>
        <taxon>Pentapetalae</taxon>
        <taxon>asterids</taxon>
        <taxon>campanulids</taxon>
        <taxon>Asterales</taxon>
        <taxon>Asteraceae</taxon>
        <taxon>Cichorioideae</taxon>
        <taxon>Cichorieae</taxon>
        <taxon>Cichoriinae</taxon>
        <taxon>Cichorium</taxon>
    </lineage>
</organism>